<dbReference type="EMBL" id="GG692431">
    <property type="protein sequence ID" value="EER38354.1"/>
    <property type="molecule type" value="Genomic_DNA"/>
</dbReference>
<protein>
    <submittedName>
        <fullName evidence="1">Uncharacterized protein</fullName>
    </submittedName>
</protein>
<accession>C6HMA7</accession>
<dbReference type="Proteomes" id="UP000002624">
    <property type="component" value="Unassembled WGS sequence"/>
</dbReference>
<dbReference type="HOGENOM" id="CLU_3031817_0_0_1"/>
<dbReference type="AlphaFoldDB" id="C6HMA7"/>
<evidence type="ECO:0000313" key="2">
    <source>
        <dbReference type="Proteomes" id="UP000002624"/>
    </source>
</evidence>
<reference evidence="2" key="1">
    <citation type="submission" date="2009-05" db="EMBL/GenBank/DDBJ databases">
        <title>The genome sequence of Ajellomyces capsulatus strain H143.</title>
        <authorList>
            <person name="Champion M."/>
            <person name="Cuomo C.A."/>
            <person name="Ma L.-J."/>
            <person name="Henn M.R."/>
            <person name="Sil A."/>
            <person name="Goldman B."/>
            <person name="Young S.K."/>
            <person name="Kodira C.D."/>
            <person name="Zeng Q."/>
            <person name="Koehrsen M."/>
            <person name="Alvarado L."/>
            <person name="Berlin A.M."/>
            <person name="Borenstein D."/>
            <person name="Chen Z."/>
            <person name="Engels R."/>
            <person name="Freedman E."/>
            <person name="Gellesch M."/>
            <person name="Goldberg J."/>
            <person name="Griggs A."/>
            <person name="Gujja S."/>
            <person name="Heiman D.I."/>
            <person name="Hepburn T.A."/>
            <person name="Howarth C."/>
            <person name="Jen D."/>
            <person name="Larson L."/>
            <person name="Lewis B."/>
            <person name="Mehta T."/>
            <person name="Park D."/>
            <person name="Pearson M."/>
            <person name="Roberts A."/>
            <person name="Saif S."/>
            <person name="Shea T.D."/>
            <person name="Shenoy N."/>
            <person name="Sisk P."/>
            <person name="Stolte C."/>
            <person name="Sykes S."/>
            <person name="Walk T."/>
            <person name="White J."/>
            <person name="Yandava C."/>
            <person name="Klein B."/>
            <person name="McEwen J.G."/>
            <person name="Puccia R."/>
            <person name="Goldman G.H."/>
            <person name="Felipe M.S."/>
            <person name="Nino-Vega G."/>
            <person name="San-Blas G."/>
            <person name="Taylor J.W."/>
            <person name="Mendoza L."/>
            <person name="Galagan J.E."/>
            <person name="Nusbaum C."/>
            <person name="Birren B.W."/>
        </authorList>
    </citation>
    <scope>NUCLEOTIDE SEQUENCE [LARGE SCALE GENOMIC DNA]</scope>
    <source>
        <strain evidence="2">H143</strain>
    </source>
</reference>
<name>C6HMA7_AJECH</name>
<dbReference type="VEuPathDB" id="FungiDB:HCDG_07223"/>
<evidence type="ECO:0000313" key="1">
    <source>
        <dbReference type="EMBL" id="EER38354.1"/>
    </source>
</evidence>
<proteinExistence type="predicted"/>
<gene>
    <name evidence="1" type="ORF">HCDG_07223</name>
</gene>
<organism evidence="1 2">
    <name type="scientific">Ajellomyces capsulatus (strain H143)</name>
    <name type="common">Darling's disease fungus</name>
    <name type="synonym">Histoplasma capsulatum</name>
    <dbReference type="NCBI Taxonomy" id="544712"/>
    <lineage>
        <taxon>Eukaryota</taxon>
        <taxon>Fungi</taxon>
        <taxon>Dikarya</taxon>
        <taxon>Ascomycota</taxon>
        <taxon>Pezizomycotina</taxon>
        <taxon>Eurotiomycetes</taxon>
        <taxon>Eurotiomycetidae</taxon>
        <taxon>Onygenales</taxon>
        <taxon>Ajellomycetaceae</taxon>
        <taxon>Histoplasma</taxon>
    </lineage>
</organism>
<sequence length="55" mass="6199">MDSKGDGGGCLVARDTATKNKTGRIGYKSWKWYYFSNPRLDANDPTLVDYEPKPN</sequence>